<comment type="caution">
    <text evidence="2">The sequence shown here is derived from an EMBL/GenBank/DDBJ whole genome shotgun (WGS) entry which is preliminary data.</text>
</comment>
<evidence type="ECO:0000313" key="2">
    <source>
        <dbReference type="EMBL" id="RUO77099.1"/>
    </source>
</evidence>
<dbReference type="SUPFAM" id="SSF52540">
    <property type="entry name" value="P-loop containing nucleoside triphosphate hydrolases"/>
    <property type="match status" value="1"/>
</dbReference>
<dbReference type="InterPro" id="IPR027417">
    <property type="entry name" value="P-loop_NTPase"/>
</dbReference>
<evidence type="ECO:0000313" key="3">
    <source>
        <dbReference type="Proteomes" id="UP000287908"/>
    </source>
</evidence>
<evidence type="ECO:0000256" key="1">
    <source>
        <dbReference type="ARBA" id="ARBA00022679"/>
    </source>
</evidence>
<dbReference type="Proteomes" id="UP000287908">
    <property type="component" value="Unassembled WGS sequence"/>
</dbReference>
<dbReference type="InterPro" id="IPR026634">
    <property type="entry name" value="TPST-like"/>
</dbReference>
<organism evidence="2 3">
    <name type="scientific">Idiomarina seosinensis</name>
    <dbReference type="NCBI Taxonomy" id="281739"/>
    <lineage>
        <taxon>Bacteria</taxon>
        <taxon>Pseudomonadati</taxon>
        <taxon>Pseudomonadota</taxon>
        <taxon>Gammaproteobacteria</taxon>
        <taxon>Alteromonadales</taxon>
        <taxon>Idiomarinaceae</taxon>
        <taxon>Idiomarina</taxon>
    </lineage>
</organism>
<name>A0A432ZGP9_9GAMM</name>
<dbReference type="Gene3D" id="3.40.50.300">
    <property type="entry name" value="P-loop containing nucleotide triphosphate hydrolases"/>
    <property type="match status" value="1"/>
</dbReference>
<dbReference type="EMBL" id="PIQF01000001">
    <property type="protein sequence ID" value="RUO77099.1"/>
    <property type="molecule type" value="Genomic_DNA"/>
</dbReference>
<keyword evidence="3" id="KW-1185">Reference proteome</keyword>
<dbReference type="AlphaFoldDB" id="A0A432ZGP9"/>
<dbReference type="PANTHER" id="PTHR12788:SF10">
    <property type="entry name" value="PROTEIN-TYROSINE SULFOTRANSFERASE"/>
    <property type="match status" value="1"/>
</dbReference>
<keyword evidence="1" id="KW-0808">Transferase</keyword>
<dbReference type="Pfam" id="PF13469">
    <property type="entry name" value="Sulfotransfer_3"/>
    <property type="match status" value="1"/>
</dbReference>
<evidence type="ECO:0008006" key="4">
    <source>
        <dbReference type="Google" id="ProtNLM"/>
    </source>
</evidence>
<protein>
    <recommendedName>
        <fullName evidence="4">Sulfotransferase family protein</fullName>
    </recommendedName>
</protein>
<dbReference type="GO" id="GO:0008476">
    <property type="term" value="F:protein-tyrosine sulfotransferase activity"/>
    <property type="evidence" value="ECO:0007669"/>
    <property type="project" value="InterPro"/>
</dbReference>
<gene>
    <name evidence="2" type="ORF">CWI81_00935</name>
</gene>
<accession>A0A432ZGP9</accession>
<dbReference type="PANTHER" id="PTHR12788">
    <property type="entry name" value="PROTEIN-TYROSINE SULFOTRANSFERASE 2"/>
    <property type="match status" value="1"/>
</dbReference>
<reference evidence="2 3" key="1">
    <citation type="journal article" date="2011" name="Front. Microbiol.">
        <title>Genomic signatures of strain selection and enhancement in Bacillus atrophaeus var. globigii, a historical biowarfare simulant.</title>
        <authorList>
            <person name="Gibbons H.S."/>
            <person name="Broomall S.M."/>
            <person name="McNew L.A."/>
            <person name="Daligault H."/>
            <person name="Chapman C."/>
            <person name="Bruce D."/>
            <person name="Karavis M."/>
            <person name="Krepps M."/>
            <person name="McGregor P.A."/>
            <person name="Hong C."/>
            <person name="Park K.H."/>
            <person name="Akmal A."/>
            <person name="Feldman A."/>
            <person name="Lin J.S."/>
            <person name="Chang W.E."/>
            <person name="Higgs B.W."/>
            <person name="Demirev P."/>
            <person name="Lindquist J."/>
            <person name="Liem A."/>
            <person name="Fochler E."/>
            <person name="Read T.D."/>
            <person name="Tapia R."/>
            <person name="Johnson S."/>
            <person name="Bishop-Lilly K.A."/>
            <person name="Detter C."/>
            <person name="Han C."/>
            <person name="Sozhamannan S."/>
            <person name="Rosenzweig C.N."/>
            <person name="Skowronski E.W."/>
        </authorList>
    </citation>
    <scope>NUCLEOTIDE SEQUENCE [LARGE SCALE GENOMIC DNA]</scope>
    <source>
        <strain evidence="2 3">CL-SP19</strain>
    </source>
</reference>
<sequence length="169" mass="19513">MDWRQLGQNYLDKLPRQPFVIDKLPLNYLNIGFIRMALPQSQILYLQRDAADHELALMKHLFNQAYPWSYDVDEIKCYRQAVESLCDTVIAEPDSNIQRLSYEQLINSPEATLAKIADYCGLNWSERDIHQALQFADNNQQPSTTGSASQVRNPLHNRSIGLAKRYGWA</sequence>
<proteinExistence type="predicted"/>